<dbReference type="InterPro" id="IPR016130">
    <property type="entry name" value="Tyr_Pase_AS"/>
</dbReference>
<evidence type="ECO:0000256" key="1">
    <source>
        <dbReference type="ARBA" id="ARBA00022801"/>
    </source>
</evidence>
<dbReference type="GO" id="GO:0033549">
    <property type="term" value="F:MAP kinase phosphatase activity"/>
    <property type="evidence" value="ECO:0000318"/>
    <property type="project" value="GO_Central"/>
</dbReference>
<evidence type="ECO:0000256" key="2">
    <source>
        <dbReference type="ARBA" id="ARBA00022912"/>
    </source>
</evidence>
<accession>A0A1Y1HPI8</accession>
<dbReference type="PANTHER" id="PTHR47244:SF1">
    <property type="entry name" value="PROTEIN-TYROSINE-PHOSPHATASE IBR5"/>
    <property type="match status" value="1"/>
</dbReference>
<dbReference type="Proteomes" id="UP000054558">
    <property type="component" value="Unassembled WGS sequence"/>
</dbReference>
<dbReference type="PANTHER" id="PTHR47244">
    <property type="entry name" value="PROTEIN-TYROSINE-PHOSPHATASE IBR5"/>
    <property type="match status" value="1"/>
</dbReference>
<evidence type="ECO:0000313" key="5">
    <source>
        <dbReference type="EMBL" id="GAQ78497.1"/>
    </source>
</evidence>
<dbReference type="OMA" id="CYQWVKE"/>
<dbReference type="OrthoDB" id="165342at2759"/>
<feature type="domain" description="Tyrosine-protein phosphatase" evidence="3">
    <location>
        <begin position="44"/>
        <end position="181"/>
    </location>
</feature>
<dbReference type="InterPro" id="IPR044212">
    <property type="entry name" value="IBR5-like"/>
</dbReference>
<dbReference type="SUPFAM" id="SSF52799">
    <property type="entry name" value="(Phosphotyrosine protein) phosphatases II"/>
    <property type="match status" value="1"/>
</dbReference>
<dbReference type="GO" id="GO:0009734">
    <property type="term" value="P:auxin-activated signaling pathway"/>
    <property type="evidence" value="ECO:0007669"/>
    <property type="project" value="InterPro"/>
</dbReference>
<keyword evidence="1" id="KW-0378">Hydrolase</keyword>
<dbReference type="EMBL" id="DF236963">
    <property type="protein sequence ID" value="GAQ78497.1"/>
    <property type="molecule type" value="Genomic_DNA"/>
</dbReference>
<dbReference type="PROSITE" id="PS00383">
    <property type="entry name" value="TYR_PHOSPHATASE_1"/>
    <property type="match status" value="1"/>
</dbReference>
<dbReference type="GO" id="GO:0005634">
    <property type="term" value="C:nucleus"/>
    <property type="evidence" value="ECO:0000318"/>
    <property type="project" value="GO_Central"/>
</dbReference>
<evidence type="ECO:0000259" key="3">
    <source>
        <dbReference type="PROSITE" id="PS50054"/>
    </source>
</evidence>
<feature type="domain" description="Tyrosine specific protein phosphatases" evidence="4">
    <location>
        <begin position="102"/>
        <end position="170"/>
    </location>
</feature>
<keyword evidence="6" id="KW-1185">Reference proteome</keyword>
<dbReference type="PROSITE" id="PS50056">
    <property type="entry name" value="TYR_PHOSPHATASE_2"/>
    <property type="match status" value="1"/>
</dbReference>
<proteinExistence type="predicted"/>
<dbReference type="STRING" id="105231.A0A1Y1HPI8"/>
<dbReference type="Pfam" id="PF00782">
    <property type="entry name" value="DSPc"/>
    <property type="match status" value="1"/>
</dbReference>
<evidence type="ECO:0000313" key="6">
    <source>
        <dbReference type="Proteomes" id="UP000054558"/>
    </source>
</evidence>
<dbReference type="PROSITE" id="PS50054">
    <property type="entry name" value="TYR_PHOSPHATASE_DUAL"/>
    <property type="match status" value="1"/>
</dbReference>
<dbReference type="InterPro" id="IPR020422">
    <property type="entry name" value="TYR_PHOSPHATASE_DUAL_dom"/>
</dbReference>
<organism evidence="5 6">
    <name type="scientific">Klebsormidium nitens</name>
    <name type="common">Green alga</name>
    <name type="synonym">Ulothrix nitens</name>
    <dbReference type="NCBI Taxonomy" id="105231"/>
    <lineage>
        <taxon>Eukaryota</taxon>
        <taxon>Viridiplantae</taxon>
        <taxon>Streptophyta</taxon>
        <taxon>Klebsormidiophyceae</taxon>
        <taxon>Klebsormidiales</taxon>
        <taxon>Klebsormidiaceae</taxon>
        <taxon>Klebsormidium</taxon>
    </lineage>
</organism>
<dbReference type="AlphaFoldDB" id="A0A1Y1HPI8"/>
<evidence type="ECO:0000259" key="4">
    <source>
        <dbReference type="PROSITE" id="PS50056"/>
    </source>
</evidence>
<name>A0A1Y1HPI8_KLENI</name>
<sequence length="254" mass="27800">MRKRERENPCFVCGHYHKYDEGEPCGICGHRAVDPSERGERQSAFSAEILPSFLYLGSYDNASRAEILKAQGISHILNTVAACQNLYKNSFTYHTLKEGDALDFDECFEFIESARREEKKILVHCMSGANRSPSLVIAYLMRHKGWRLPESYQWVKDRKPGVNISPAMAGQLQNYEVKVHGPVQTPLLSSPTGGVSFGFGFPSFSPPQAPATLSFSTSPAQQGSPLSFGVPAGGPFVFGAGQQSSPGADRMDSS</sequence>
<dbReference type="GO" id="GO:0009738">
    <property type="term" value="P:abscisic acid-activated signaling pathway"/>
    <property type="evidence" value="ECO:0007669"/>
    <property type="project" value="InterPro"/>
</dbReference>
<protein>
    <submittedName>
        <fullName evidence="5">Dual specificity protein phosphatase</fullName>
    </submittedName>
</protein>
<dbReference type="InterPro" id="IPR029021">
    <property type="entry name" value="Prot-tyrosine_phosphatase-like"/>
</dbReference>
<dbReference type="InterPro" id="IPR000340">
    <property type="entry name" value="Dual-sp_phosphatase_cat-dom"/>
</dbReference>
<keyword evidence="2" id="KW-0904">Protein phosphatase</keyword>
<reference evidence="5 6" key="1">
    <citation type="journal article" date="2014" name="Nat. Commun.">
        <title>Klebsormidium flaccidum genome reveals primary factors for plant terrestrial adaptation.</title>
        <authorList>
            <person name="Hori K."/>
            <person name="Maruyama F."/>
            <person name="Fujisawa T."/>
            <person name="Togashi T."/>
            <person name="Yamamoto N."/>
            <person name="Seo M."/>
            <person name="Sato S."/>
            <person name="Yamada T."/>
            <person name="Mori H."/>
            <person name="Tajima N."/>
            <person name="Moriyama T."/>
            <person name="Ikeuchi M."/>
            <person name="Watanabe M."/>
            <person name="Wada H."/>
            <person name="Kobayashi K."/>
            <person name="Saito M."/>
            <person name="Masuda T."/>
            <person name="Sasaki-Sekimoto Y."/>
            <person name="Mashiguchi K."/>
            <person name="Awai K."/>
            <person name="Shimojima M."/>
            <person name="Masuda S."/>
            <person name="Iwai M."/>
            <person name="Nobusawa T."/>
            <person name="Narise T."/>
            <person name="Kondo S."/>
            <person name="Saito H."/>
            <person name="Sato R."/>
            <person name="Murakawa M."/>
            <person name="Ihara Y."/>
            <person name="Oshima-Yamada Y."/>
            <person name="Ohtaka K."/>
            <person name="Satoh M."/>
            <person name="Sonobe K."/>
            <person name="Ishii M."/>
            <person name="Ohtani R."/>
            <person name="Kanamori-Sato M."/>
            <person name="Honoki R."/>
            <person name="Miyazaki D."/>
            <person name="Mochizuki H."/>
            <person name="Umetsu J."/>
            <person name="Higashi K."/>
            <person name="Shibata D."/>
            <person name="Kamiya Y."/>
            <person name="Sato N."/>
            <person name="Nakamura Y."/>
            <person name="Tabata S."/>
            <person name="Ida S."/>
            <person name="Kurokawa K."/>
            <person name="Ohta H."/>
        </authorList>
    </citation>
    <scope>NUCLEOTIDE SEQUENCE [LARGE SCALE GENOMIC DNA]</scope>
    <source>
        <strain evidence="5 6">NIES-2285</strain>
    </source>
</reference>
<gene>
    <name evidence="5" type="ORF">KFL_000140160</name>
</gene>
<dbReference type="InterPro" id="IPR000387">
    <property type="entry name" value="Tyr_Pase_dom"/>
</dbReference>
<dbReference type="Gene3D" id="3.90.190.10">
    <property type="entry name" value="Protein tyrosine phosphatase superfamily"/>
    <property type="match status" value="1"/>
</dbReference>
<dbReference type="SMART" id="SM00195">
    <property type="entry name" value="DSPc"/>
    <property type="match status" value="1"/>
</dbReference>